<keyword evidence="1" id="KW-0540">Nuclease</keyword>
<accession>A0A934K782</accession>
<name>A0A934K782_9BACT</name>
<dbReference type="GO" id="GO:0004519">
    <property type="term" value="F:endonuclease activity"/>
    <property type="evidence" value="ECO:0007669"/>
    <property type="project" value="UniProtKB-KW"/>
</dbReference>
<evidence type="ECO:0000256" key="3">
    <source>
        <dbReference type="ARBA" id="ARBA00022763"/>
    </source>
</evidence>
<feature type="compositionally biased region" description="Polar residues" evidence="7">
    <location>
        <begin position="21"/>
        <end position="31"/>
    </location>
</feature>
<evidence type="ECO:0000256" key="7">
    <source>
        <dbReference type="SAM" id="MobiDB-lite"/>
    </source>
</evidence>
<dbReference type="Gene3D" id="3.40.960.10">
    <property type="entry name" value="VSR Endonuclease"/>
    <property type="match status" value="1"/>
</dbReference>
<dbReference type="InterPro" id="IPR004603">
    <property type="entry name" value="DNA_mismatch_endonuc_vsr"/>
</dbReference>
<evidence type="ECO:0000256" key="6">
    <source>
        <dbReference type="ARBA" id="ARBA00029466"/>
    </source>
</evidence>
<keyword evidence="2 8" id="KW-0255">Endonuclease</keyword>
<evidence type="ECO:0000256" key="4">
    <source>
        <dbReference type="ARBA" id="ARBA00022801"/>
    </source>
</evidence>
<comment type="caution">
    <text evidence="8">The sequence shown here is derived from an EMBL/GenBank/DDBJ whole genome shotgun (WGS) entry which is preliminary data.</text>
</comment>
<evidence type="ECO:0000313" key="9">
    <source>
        <dbReference type="Proteomes" id="UP000620075"/>
    </source>
</evidence>
<comment type="similarity">
    <text evidence="6">Belongs to the Vsr family.</text>
</comment>
<reference evidence="8 9" key="1">
    <citation type="submission" date="2020-10" db="EMBL/GenBank/DDBJ databases">
        <title>Ca. Dormibacterota MAGs.</title>
        <authorList>
            <person name="Montgomery K."/>
        </authorList>
    </citation>
    <scope>NUCLEOTIDE SEQUENCE [LARGE SCALE GENOMIC DNA]</scope>
    <source>
        <strain evidence="8">SC8811_S16_3</strain>
    </source>
</reference>
<evidence type="ECO:0000256" key="2">
    <source>
        <dbReference type="ARBA" id="ARBA00022759"/>
    </source>
</evidence>
<keyword evidence="3" id="KW-0227">DNA damage</keyword>
<dbReference type="EMBL" id="JAEKNQ010000005">
    <property type="protein sequence ID" value="MBJ7601692.1"/>
    <property type="molecule type" value="Genomic_DNA"/>
</dbReference>
<gene>
    <name evidence="8" type="ORF">JF888_00600</name>
</gene>
<keyword evidence="5" id="KW-0234">DNA repair</keyword>
<dbReference type="NCBIfam" id="TIGR00632">
    <property type="entry name" value="vsr"/>
    <property type="match status" value="1"/>
</dbReference>
<protein>
    <submittedName>
        <fullName evidence="8">Very short patch repair endonuclease</fullName>
    </submittedName>
</protein>
<keyword evidence="4" id="KW-0378">Hydrolase</keyword>
<sequence>MPWSGFQPSWRPGCRSKRSTQRASRNGQPFSRASHEQAALSNRLERGSNHPDAANVKAGTGPERRIRQALHRRGHRFRALLPIVVSGVRVRPDVVFTRRRLAVFVDGCFWHCCPEHGINPRVNVTYWVPKLERNRVRDNLVNLALAAAGWRAVRVWEHVTVEQAVAAIEAALEKGERAS</sequence>
<dbReference type="Pfam" id="PF03852">
    <property type="entry name" value="Vsr"/>
    <property type="match status" value="1"/>
</dbReference>
<dbReference type="SUPFAM" id="SSF52980">
    <property type="entry name" value="Restriction endonuclease-like"/>
    <property type="match status" value="1"/>
</dbReference>
<evidence type="ECO:0000256" key="1">
    <source>
        <dbReference type="ARBA" id="ARBA00022722"/>
    </source>
</evidence>
<dbReference type="RefSeq" id="WP_338176047.1">
    <property type="nucleotide sequence ID" value="NZ_JAEKNQ010000005.1"/>
</dbReference>
<dbReference type="AlphaFoldDB" id="A0A934K782"/>
<evidence type="ECO:0000256" key="5">
    <source>
        <dbReference type="ARBA" id="ARBA00023204"/>
    </source>
</evidence>
<dbReference type="InterPro" id="IPR011335">
    <property type="entry name" value="Restrct_endonuc-II-like"/>
</dbReference>
<dbReference type="Proteomes" id="UP000620075">
    <property type="component" value="Unassembled WGS sequence"/>
</dbReference>
<dbReference type="GO" id="GO:0016787">
    <property type="term" value="F:hydrolase activity"/>
    <property type="evidence" value="ECO:0007669"/>
    <property type="project" value="UniProtKB-KW"/>
</dbReference>
<evidence type="ECO:0000313" key="8">
    <source>
        <dbReference type="EMBL" id="MBJ7601692.1"/>
    </source>
</evidence>
<organism evidence="8 9">
    <name type="scientific">Candidatus Dormiibacter inghamiae</name>
    <dbReference type="NCBI Taxonomy" id="3127013"/>
    <lineage>
        <taxon>Bacteria</taxon>
        <taxon>Bacillati</taxon>
        <taxon>Candidatus Dormiibacterota</taxon>
        <taxon>Candidatus Dormibacteria</taxon>
        <taxon>Candidatus Dormibacterales</taxon>
        <taxon>Candidatus Dormibacteraceae</taxon>
        <taxon>Candidatus Dormiibacter</taxon>
    </lineage>
</organism>
<proteinExistence type="inferred from homology"/>
<dbReference type="GO" id="GO:0006298">
    <property type="term" value="P:mismatch repair"/>
    <property type="evidence" value="ECO:0007669"/>
    <property type="project" value="InterPro"/>
</dbReference>
<feature type="region of interest" description="Disordered" evidence="7">
    <location>
        <begin position="1"/>
        <end position="63"/>
    </location>
</feature>